<dbReference type="Proteomes" id="UP000578091">
    <property type="component" value="Unassembled WGS sequence"/>
</dbReference>
<accession>A0A853JD00</accession>
<keyword evidence="2" id="KW-1185">Reference proteome</keyword>
<dbReference type="EMBL" id="JACCKA010000072">
    <property type="protein sequence ID" value="NZA27151.1"/>
    <property type="molecule type" value="Genomic_DNA"/>
</dbReference>
<evidence type="ECO:0000313" key="1">
    <source>
        <dbReference type="EMBL" id="NZA27151.1"/>
    </source>
</evidence>
<dbReference type="InterPro" id="IPR007801">
    <property type="entry name" value="MbnB/TglH/ChrH"/>
</dbReference>
<gene>
    <name evidence="1" type="ORF">H0E84_12245</name>
</gene>
<dbReference type="InterPro" id="IPR036237">
    <property type="entry name" value="Xyl_isomerase-like_sf"/>
</dbReference>
<reference evidence="1 2" key="1">
    <citation type="submission" date="2020-07" db="EMBL/GenBank/DDBJ databases">
        <title>Luteimonas sp. SJ-92.</title>
        <authorList>
            <person name="Huang X.-X."/>
            <person name="Xu L."/>
            <person name="Sun J.-Q."/>
        </authorList>
    </citation>
    <scope>NUCLEOTIDE SEQUENCE [LARGE SCALE GENOMIC DNA]</scope>
    <source>
        <strain evidence="1 2">SJ-92</strain>
    </source>
</reference>
<dbReference type="PANTHER" id="PTHR42194">
    <property type="entry name" value="UPF0276 PROTEIN HI_1600"/>
    <property type="match status" value="1"/>
</dbReference>
<sequence>MTPPLPELGVGLVLWPALLPLLSDDGGGIDVIEIEPEFFWFETGNPLEPMRMDTGVLRQLADLPQRKLVHGVASPVGGGLAPDPQRMDLMRAVVTTLQAPWASEHLSFNAVPAPEGRVDAGFLLPPLQTVEGAEQAAANIRAMADGLRIPVAVENNVNYLRPCPGELTDGDFLAEVAQRADCGLLLDLHNLWVNEQNGRQPARAALERLPLERVWEVHLAGGTRHRGYWLDAHSGPVADEVMALAAETIPALPNLRALIFEMLPAYLPQVGMGKVRRQIERLHGLWALRRPGPPRPPRQAVAVAVDAGAGLPRQGRAPSSAEWEQALGASVSGLPHARGRLPALEDDPGVDILRELALNARAGQIASAARLTTRVLLAHGGGDAFQAMFAGYAASHPPRQFASSEALAFLDHARSQPHAIRYLEDVAAFESAVIRSALGRDAHRVDFHVDPLPLLAALSEGRAVPDLPASGPYRIQVESGAVTALTHAGARRRRRHRPSQ</sequence>
<organism evidence="1 2">
    <name type="scientific">Luteimonas salinisoli</name>
    <dbReference type="NCBI Taxonomy" id="2752307"/>
    <lineage>
        <taxon>Bacteria</taxon>
        <taxon>Pseudomonadati</taxon>
        <taxon>Pseudomonadota</taxon>
        <taxon>Gammaproteobacteria</taxon>
        <taxon>Lysobacterales</taxon>
        <taxon>Lysobacteraceae</taxon>
        <taxon>Luteimonas</taxon>
    </lineage>
</organism>
<dbReference type="Gene3D" id="3.20.20.150">
    <property type="entry name" value="Divalent-metal-dependent TIM barrel enzymes"/>
    <property type="match status" value="1"/>
</dbReference>
<dbReference type="SUPFAM" id="SSF51658">
    <property type="entry name" value="Xylose isomerase-like"/>
    <property type="match status" value="1"/>
</dbReference>
<dbReference type="PANTHER" id="PTHR42194:SF1">
    <property type="entry name" value="UPF0276 PROTEIN HI_1600"/>
    <property type="match status" value="1"/>
</dbReference>
<dbReference type="AlphaFoldDB" id="A0A853JD00"/>
<protein>
    <submittedName>
        <fullName evidence="1">DUF692 family protein</fullName>
    </submittedName>
</protein>
<name>A0A853JD00_9GAMM</name>
<evidence type="ECO:0000313" key="2">
    <source>
        <dbReference type="Proteomes" id="UP000578091"/>
    </source>
</evidence>
<comment type="caution">
    <text evidence="1">The sequence shown here is derived from an EMBL/GenBank/DDBJ whole genome shotgun (WGS) entry which is preliminary data.</text>
</comment>
<dbReference type="Pfam" id="PF05114">
    <property type="entry name" value="MbnB_TglH_ChrH"/>
    <property type="match status" value="1"/>
</dbReference>
<dbReference type="RefSeq" id="WP_180678926.1">
    <property type="nucleotide sequence ID" value="NZ_JACCKA010000072.1"/>
</dbReference>
<proteinExistence type="predicted"/>